<dbReference type="GO" id="GO:0003729">
    <property type="term" value="F:mRNA binding"/>
    <property type="evidence" value="ECO:0007669"/>
    <property type="project" value="TreeGrafter"/>
</dbReference>
<name>A0AAD6HY89_9EURO</name>
<reference evidence="3" key="1">
    <citation type="journal article" date="2023" name="IMA Fungus">
        <title>Comparative genomic study of the Penicillium genus elucidates a diverse pangenome and 15 lateral gene transfer events.</title>
        <authorList>
            <person name="Petersen C."/>
            <person name="Sorensen T."/>
            <person name="Nielsen M.R."/>
            <person name="Sondergaard T.E."/>
            <person name="Sorensen J.L."/>
            <person name="Fitzpatrick D.A."/>
            <person name="Frisvad J.C."/>
            <person name="Nielsen K.L."/>
        </authorList>
    </citation>
    <scope>NUCLEOTIDE SEQUENCE</scope>
    <source>
        <strain evidence="3">IBT 17514</strain>
    </source>
</reference>
<gene>
    <name evidence="3" type="ORF">N7493_000841</name>
</gene>
<keyword evidence="4" id="KW-1185">Reference proteome</keyword>
<evidence type="ECO:0000313" key="3">
    <source>
        <dbReference type="EMBL" id="KAJ5740969.1"/>
    </source>
</evidence>
<evidence type="ECO:0000313" key="4">
    <source>
        <dbReference type="Proteomes" id="UP001215712"/>
    </source>
</evidence>
<sequence>MEPRFSSGLLQGLNSKPKKIPINSRTTRGRRLRNPSSRKPPSLRSSSNRPLSLKQVERVLHEQGANPSMAGRLVGPMKTAVETEAQNRLITEEQMKTAMAIRANSLYSRPLALVQWKAMYKEVYKAKHYQREIENKRVMMALGKEGEALLAKLQEDCHGKFRNKWRRMSWQEKGFAWQRLAIWLMQNDPKLLMEFLIVTIEDQRRPNFTMLIDCLLYLDRFHYADWLQNWRYGTWTYQSFIESVLHPDYWPILSLPHKGIRLYIRRAGSEAVLLGFETVQKRNITMRPETALCFMWRFIEFKDVDRALQALEFIPKLETPDFDLNSEGVNRHCCKLLTLDTVEDNAGERNFKILPRLLEMGVKPDRDMLNVVLSNAFKADHQLGGDILHFMKSHNYKLDSYSYLTLLNDAVTRGDRARIEAFVREITAQEDLRKNPWIASKIFHSHYIFTVKHMDGDADPSGIFYSMLDIYNNVHDIIPLRELTVVPPRYVTRPGGDKIPPSPVALYLILATYFRCQNRLVNVQRIYGRFRELAAEGHPSIAPLVETDHIYNEFLIAFRNSPRGLRSCVQLVEDMLHSSNIIDQNGKAIIAAKPTVRTWTLLMSAFIYNRQPTGANKIREMMNKHHVKFNDVTWNHIINGYANAQKIPETARAIQEMENAGFSIDPYTMKSLRYLRDPERLWVAIEELDESASKIPQAVVTPTDSESPAAGKKQQYEQLIEDGLEKLGTKLKPKL</sequence>
<accession>A0AAD6HY89</accession>
<dbReference type="InterPro" id="IPR011990">
    <property type="entry name" value="TPR-like_helical_dom_sf"/>
</dbReference>
<dbReference type="NCBIfam" id="TIGR00756">
    <property type="entry name" value="PPR"/>
    <property type="match status" value="1"/>
</dbReference>
<dbReference type="EMBL" id="JAQJAN010000001">
    <property type="protein sequence ID" value="KAJ5740969.1"/>
    <property type="molecule type" value="Genomic_DNA"/>
</dbReference>
<proteinExistence type="predicted"/>
<dbReference type="Gene3D" id="1.25.40.10">
    <property type="entry name" value="Tetratricopeptide repeat domain"/>
    <property type="match status" value="1"/>
</dbReference>
<feature type="region of interest" description="Disordered" evidence="2">
    <location>
        <begin position="1"/>
        <end position="51"/>
    </location>
</feature>
<feature type="compositionally biased region" description="Low complexity" evidence="2">
    <location>
        <begin position="34"/>
        <end position="51"/>
    </location>
</feature>
<dbReference type="AlphaFoldDB" id="A0AAD6HY89"/>
<feature type="region of interest" description="Disordered" evidence="2">
    <location>
        <begin position="694"/>
        <end position="714"/>
    </location>
</feature>
<dbReference type="Pfam" id="PF13812">
    <property type="entry name" value="PPR_3"/>
    <property type="match status" value="1"/>
</dbReference>
<organism evidence="3 4">
    <name type="scientific">Penicillium malachiteum</name>
    <dbReference type="NCBI Taxonomy" id="1324776"/>
    <lineage>
        <taxon>Eukaryota</taxon>
        <taxon>Fungi</taxon>
        <taxon>Dikarya</taxon>
        <taxon>Ascomycota</taxon>
        <taxon>Pezizomycotina</taxon>
        <taxon>Eurotiomycetes</taxon>
        <taxon>Eurotiomycetidae</taxon>
        <taxon>Eurotiales</taxon>
        <taxon>Aspergillaceae</taxon>
        <taxon>Penicillium</taxon>
    </lineage>
</organism>
<reference evidence="3" key="2">
    <citation type="submission" date="2023-01" db="EMBL/GenBank/DDBJ databases">
        <authorList>
            <person name="Petersen C."/>
        </authorList>
    </citation>
    <scope>NUCLEOTIDE SEQUENCE</scope>
    <source>
        <strain evidence="3">IBT 17514</strain>
    </source>
</reference>
<dbReference type="PANTHER" id="PTHR47938">
    <property type="entry name" value="RESPIRATORY COMPLEX I CHAPERONE (CIA84), PUTATIVE (AFU_ORTHOLOGUE AFUA_2G06020)-RELATED"/>
    <property type="match status" value="1"/>
</dbReference>
<evidence type="ECO:0000256" key="1">
    <source>
        <dbReference type="PROSITE-ProRule" id="PRU00708"/>
    </source>
</evidence>
<dbReference type="Proteomes" id="UP001215712">
    <property type="component" value="Unassembled WGS sequence"/>
</dbReference>
<evidence type="ECO:0008006" key="5">
    <source>
        <dbReference type="Google" id="ProtNLM"/>
    </source>
</evidence>
<evidence type="ECO:0000256" key="2">
    <source>
        <dbReference type="SAM" id="MobiDB-lite"/>
    </source>
</evidence>
<dbReference type="InterPro" id="IPR002885">
    <property type="entry name" value="PPR_rpt"/>
</dbReference>
<dbReference type="PROSITE" id="PS51375">
    <property type="entry name" value="PPR"/>
    <property type="match status" value="1"/>
</dbReference>
<comment type="caution">
    <text evidence="3">The sequence shown here is derived from an EMBL/GenBank/DDBJ whole genome shotgun (WGS) entry which is preliminary data.</text>
</comment>
<protein>
    <recommendedName>
        <fullName evidence="5">Pentatricopeptide repeat protein</fullName>
    </recommendedName>
</protein>
<feature type="repeat" description="PPR" evidence="1">
    <location>
        <begin position="630"/>
        <end position="664"/>
    </location>
</feature>